<dbReference type="RefSeq" id="WP_110888113.1">
    <property type="nucleotide sequence ID" value="NZ_QJSX01000015.1"/>
</dbReference>
<accession>A0A318S2M9</accession>
<dbReference type="InterPro" id="IPR029052">
    <property type="entry name" value="Metallo-depent_PP-like"/>
</dbReference>
<organism evidence="2 3">
    <name type="scientific">Deinococcus yavapaiensis KR-236</name>
    <dbReference type="NCBI Taxonomy" id="694435"/>
    <lineage>
        <taxon>Bacteria</taxon>
        <taxon>Thermotogati</taxon>
        <taxon>Deinococcota</taxon>
        <taxon>Deinococci</taxon>
        <taxon>Deinococcales</taxon>
        <taxon>Deinococcaceae</taxon>
        <taxon>Deinococcus</taxon>
    </lineage>
</organism>
<dbReference type="EMBL" id="QJSX01000015">
    <property type="protein sequence ID" value="PYE51084.1"/>
    <property type="molecule type" value="Genomic_DNA"/>
</dbReference>
<dbReference type="InterPro" id="IPR004843">
    <property type="entry name" value="Calcineurin-like_PHP"/>
</dbReference>
<gene>
    <name evidence="2" type="ORF">DES52_11516</name>
</gene>
<dbReference type="GO" id="GO:0016787">
    <property type="term" value="F:hydrolase activity"/>
    <property type="evidence" value="ECO:0007669"/>
    <property type="project" value="InterPro"/>
</dbReference>
<sequence>MHKFISIGDVHADWTTLWAALRAAYAVDANGLPTAPLKNGLFQVVLMGDLVHPKSRSEYARLAGRPEFDFANPEHLFLAARAQVQHLEKLKTFAEASGGHVHILLGNHDDAVLNTNYLLGTGGGVIHTEFDPGRGGVYLPEHLRAWFTTFVRELRVGNLQFAHVGPLPSMAFYDDLFYADSTHKTWWRDTPDLVRASGVRFGVYGHTQMQGGILVHESGDFAMIDALSNRQYLEIMVRPELEQPVTTCRVAPF</sequence>
<comment type="caution">
    <text evidence="2">The sequence shown here is derived from an EMBL/GenBank/DDBJ whole genome shotgun (WGS) entry which is preliminary data.</text>
</comment>
<feature type="domain" description="Calcineurin-like phosphoesterase" evidence="1">
    <location>
        <begin position="3"/>
        <end position="198"/>
    </location>
</feature>
<evidence type="ECO:0000259" key="1">
    <source>
        <dbReference type="Pfam" id="PF00149"/>
    </source>
</evidence>
<dbReference type="SUPFAM" id="SSF56300">
    <property type="entry name" value="Metallo-dependent phosphatases"/>
    <property type="match status" value="1"/>
</dbReference>
<keyword evidence="3" id="KW-1185">Reference proteome</keyword>
<name>A0A318S2M9_9DEIO</name>
<dbReference type="OrthoDB" id="58425at2"/>
<protein>
    <submittedName>
        <fullName evidence="2">Calcineurin-like phosphoesterase family protein</fullName>
    </submittedName>
</protein>
<evidence type="ECO:0000313" key="3">
    <source>
        <dbReference type="Proteomes" id="UP000248326"/>
    </source>
</evidence>
<dbReference type="Pfam" id="PF00149">
    <property type="entry name" value="Metallophos"/>
    <property type="match status" value="1"/>
</dbReference>
<dbReference type="AlphaFoldDB" id="A0A318S2M9"/>
<reference evidence="2 3" key="1">
    <citation type="submission" date="2018-06" db="EMBL/GenBank/DDBJ databases">
        <title>Genomic Encyclopedia of Type Strains, Phase IV (KMG-IV): sequencing the most valuable type-strain genomes for metagenomic binning, comparative biology and taxonomic classification.</title>
        <authorList>
            <person name="Goeker M."/>
        </authorList>
    </citation>
    <scope>NUCLEOTIDE SEQUENCE [LARGE SCALE GENOMIC DNA]</scope>
    <source>
        <strain evidence="2 3">DSM 18048</strain>
    </source>
</reference>
<evidence type="ECO:0000313" key="2">
    <source>
        <dbReference type="EMBL" id="PYE51084.1"/>
    </source>
</evidence>
<proteinExistence type="predicted"/>
<dbReference type="Proteomes" id="UP000248326">
    <property type="component" value="Unassembled WGS sequence"/>
</dbReference>
<dbReference type="Gene3D" id="3.60.21.10">
    <property type="match status" value="1"/>
</dbReference>